<dbReference type="STRING" id="56110.Oscil6304_1329"/>
<proteinExistence type="predicted"/>
<feature type="domain" description="BON" evidence="2">
    <location>
        <begin position="81"/>
        <end position="147"/>
    </location>
</feature>
<dbReference type="KEGG" id="oac:Oscil6304_1329"/>
<dbReference type="InterPro" id="IPR007055">
    <property type="entry name" value="BON_dom"/>
</dbReference>
<name>K9TDT4_9CYAN</name>
<organism evidence="3 4">
    <name type="scientific">Oscillatoria acuminata PCC 6304</name>
    <dbReference type="NCBI Taxonomy" id="56110"/>
    <lineage>
        <taxon>Bacteria</taxon>
        <taxon>Bacillati</taxon>
        <taxon>Cyanobacteriota</taxon>
        <taxon>Cyanophyceae</taxon>
        <taxon>Oscillatoriophycideae</taxon>
        <taxon>Oscillatoriales</taxon>
        <taxon>Oscillatoriaceae</taxon>
        <taxon>Oscillatoria</taxon>
    </lineage>
</organism>
<keyword evidence="4" id="KW-1185">Reference proteome</keyword>
<sequence length="157" mass="17012">MKKITPFLLGLAVLFGAGACQDLERTSADAPVSPDGTVDEPAQVEETYDDARDETRRAQLDSDIRAREERTDAFGDPTDRSDSDLASEVRSKLEANIPRGQLAVLSEDGVVTVTGTVPNQQEYDSITTLAQEIRGVQDVRVDVQVVEPVENPDPAAQ</sequence>
<dbReference type="eggNOG" id="COG2823">
    <property type="taxonomic scope" value="Bacteria"/>
</dbReference>
<accession>K9TDT4</accession>
<dbReference type="RefSeq" id="WP_015147690.1">
    <property type="nucleotide sequence ID" value="NC_019693.1"/>
</dbReference>
<protein>
    <submittedName>
        <fullName evidence="3">Putative periplasmic or secreted lipoprotein</fullName>
    </submittedName>
</protein>
<feature type="compositionally biased region" description="Basic and acidic residues" evidence="1">
    <location>
        <begin position="49"/>
        <end position="87"/>
    </location>
</feature>
<keyword evidence="3" id="KW-0449">Lipoprotein</keyword>
<dbReference type="PROSITE" id="PS50914">
    <property type="entry name" value="BON"/>
    <property type="match status" value="1"/>
</dbReference>
<dbReference type="Gene3D" id="3.30.1340.30">
    <property type="match status" value="1"/>
</dbReference>
<dbReference type="InParanoid" id="K9TDT4"/>
<dbReference type="OrthoDB" id="456897at2"/>
<dbReference type="AlphaFoldDB" id="K9TDT4"/>
<evidence type="ECO:0000259" key="2">
    <source>
        <dbReference type="PROSITE" id="PS50914"/>
    </source>
</evidence>
<feature type="region of interest" description="Disordered" evidence="1">
    <location>
        <begin position="25"/>
        <end position="87"/>
    </location>
</feature>
<evidence type="ECO:0000313" key="4">
    <source>
        <dbReference type="Proteomes" id="UP000010367"/>
    </source>
</evidence>
<dbReference type="HOGENOM" id="CLU_122304_0_0_3"/>
<evidence type="ECO:0000256" key="1">
    <source>
        <dbReference type="SAM" id="MobiDB-lite"/>
    </source>
</evidence>
<dbReference type="Pfam" id="PF04972">
    <property type="entry name" value="BON"/>
    <property type="match status" value="1"/>
</dbReference>
<dbReference type="PATRIC" id="fig|56110.3.peg.1602"/>
<reference evidence="3 4" key="1">
    <citation type="submission" date="2012-06" db="EMBL/GenBank/DDBJ databases">
        <title>Finished chromosome of genome of Oscillatoria acuminata PCC 6304.</title>
        <authorList>
            <consortium name="US DOE Joint Genome Institute"/>
            <person name="Gugger M."/>
            <person name="Coursin T."/>
            <person name="Rippka R."/>
            <person name="Tandeau De Marsac N."/>
            <person name="Huntemann M."/>
            <person name="Wei C.-L."/>
            <person name="Han J."/>
            <person name="Detter J.C."/>
            <person name="Han C."/>
            <person name="Tapia R."/>
            <person name="Davenport K."/>
            <person name="Daligault H."/>
            <person name="Erkkila T."/>
            <person name="Gu W."/>
            <person name="Munk A.C.C."/>
            <person name="Teshima H."/>
            <person name="Xu Y."/>
            <person name="Chain P."/>
            <person name="Chen A."/>
            <person name="Krypides N."/>
            <person name="Mavromatis K."/>
            <person name="Markowitz V."/>
            <person name="Szeto E."/>
            <person name="Ivanova N."/>
            <person name="Mikhailova N."/>
            <person name="Ovchinnikova G."/>
            <person name="Pagani I."/>
            <person name="Pati A."/>
            <person name="Goodwin L."/>
            <person name="Peters L."/>
            <person name="Pitluck S."/>
            <person name="Woyke T."/>
            <person name="Kerfeld C."/>
        </authorList>
    </citation>
    <scope>NUCLEOTIDE SEQUENCE [LARGE SCALE GENOMIC DNA]</scope>
    <source>
        <strain evidence="3 4">PCC 6304</strain>
    </source>
</reference>
<evidence type="ECO:0000313" key="3">
    <source>
        <dbReference type="EMBL" id="AFY81042.1"/>
    </source>
</evidence>
<dbReference type="EMBL" id="CP003607">
    <property type="protein sequence ID" value="AFY81042.1"/>
    <property type="molecule type" value="Genomic_DNA"/>
</dbReference>
<dbReference type="Proteomes" id="UP000010367">
    <property type="component" value="Chromosome"/>
</dbReference>
<dbReference type="PROSITE" id="PS51257">
    <property type="entry name" value="PROKAR_LIPOPROTEIN"/>
    <property type="match status" value="1"/>
</dbReference>
<gene>
    <name evidence="3" type="ORF">Oscil6304_1329</name>
</gene>